<accession>A0A1Y5TWS4</accession>
<dbReference type="PANTHER" id="PTHR44591">
    <property type="entry name" value="STRESS RESPONSE REGULATOR PROTEIN 1"/>
    <property type="match status" value="1"/>
</dbReference>
<dbReference type="InterPro" id="IPR011006">
    <property type="entry name" value="CheY-like_superfamily"/>
</dbReference>
<name>A0A1Y5TWS4_9RHOB</name>
<dbReference type="Gene3D" id="3.40.50.2300">
    <property type="match status" value="1"/>
</dbReference>
<dbReference type="InterPro" id="IPR001789">
    <property type="entry name" value="Sig_transdc_resp-reg_receiver"/>
</dbReference>
<dbReference type="GO" id="GO:0000160">
    <property type="term" value="P:phosphorelay signal transduction system"/>
    <property type="evidence" value="ECO:0007669"/>
    <property type="project" value="InterPro"/>
</dbReference>
<dbReference type="SUPFAM" id="SSF52172">
    <property type="entry name" value="CheY-like"/>
    <property type="match status" value="1"/>
</dbReference>
<evidence type="ECO:0000313" key="5">
    <source>
        <dbReference type="Proteomes" id="UP000193900"/>
    </source>
</evidence>
<gene>
    <name evidence="4" type="primary">pdtaR_2</name>
    <name evidence="4" type="ORF">ROA7023_03999</name>
</gene>
<evidence type="ECO:0000259" key="3">
    <source>
        <dbReference type="PROSITE" id="PS50110"/>
    </source>
</evidence>
<sequence length="117" mass="12765">MKEDPRVVLIVEDEVIVAMDLKLQAEDAGWQVLGPVGTIAEAQAVVADHQPDCALLDVNLVDENSFELAEGLRRRGTRVVFLTGLAASDIPDEMRELPVVEKPVRYADLMIALSEPG</sequence>
<keyword evidence="5" id="KW-1185">Reference proteome</keyword>
<proteinExistence type="predicted"/>
<dbReference type="RefSeq" id="WP_159458607.1">
    <property type="nucleotide sequence ID" value="NZ_FWFZ01000036.1"/>
</dbReference>
<evidence type="ECO:0000256" key="2">
    <source>
        <dbReference type="PROSITE-ProRule" id="PRU00169"/>
    </source>
</evidence>
<evidence type="ECO:0000313" key="4">
    <source>
        <dbReference type="EMBL" id="SLN75611.1"/>
    </source>
</evidence>
<dbReference type="OrthoDB" id="582170at2"/>
<feature type="domain" description="Response regulatory" evidence="3">
    <location>
        <begin position="7"/>
        <end position="117"/>
    </location>
</feature>
<dbReference type="SMART" id="SM00448">
    <property type="entry name" value="REC"/>
    <property type="match status" value="1"/>
</dbReference>
<dbReference type="EMBL" id="FWFZ01000036">
    <property type="protein sequence ID" value="SLN75611.1"/>
    <property type="molecule type" value="Genomic_DNA"/>
</dbReference>
<dbReference type="Pfam" id="PF00072">
    <property type="entry name" value="Response_reg"/>
    <property type="match status" value="1"/>
</dbReference>
<dbReference type="InterPro" id="IPR050595">
    <property type="entry name" value="Bact_response_regulator"/>
</dbReference>
<dbReference type="PANTHER" id="PTHR44591:SF24">
    <property type="entry name" value="PROTEIN-GLUTAMATE METHYLESTERASE_PROTEIN-GLUTAMINE GLUTAMINASE 1"/>
    <property type="match status" value="1"/>
</dbReference>
<dbReference type="Proteomes" id="UP000193900">
    <property type="component" value="Unassembled WGS sequence"/>
</dbReference>
<protein>
    <submittedName>
        <fullName evidence="4">Putative transcriptional regulatory protein pdtaR</fullName>
    </submittedName>
</protein>
<evidence type="ECO:0000256" key="1">
    <source>
        <dbReference type="ARBA" id="ARBA00022553"/>
    </source>
</evidence>
<dbReference type="AlphaFoldDB" id="A0A1Y5TWS4"/>
<reference evidence="4 5" key="1">
    <citation type="submission" date="2017-03" db="EMBL/GenBank/DDBJ databases">
        <authorList>
            <person name="Afonso C.L."/>
            <person name="Miller P.J."/>
            <person name="Scott M.A."/>
            <person name="Spackman E."/>
            <person name="Goraichik I."/>
            <person name="Dimitrov K.M."/>
            <person name="Suarez D.L."/>
            <person name="Swayne D.E."/>
        </authorList>
    </citation>
    <scope>NUCLEOTIDE SEQUENCE [LARGE SCALE GENOMIC DNA]</scope>
    <source>
        <strain evidence="4 5">CECT 7023</strain>
    </source>
</reference>
<organism evidence="4 5">
    <name type="scientific">Roseisalinus antarcticus</name>
    <dbReference type="NCBI Taxonomy" id="254357"/>
    <lineage>
        <taxon>Bacteria</taxon>
        <taxon>Pseudomonadati</taxon>
        <taxon>Pseudomonadota</taxon>
        <taxon>Alphaproteobacteria</taxon>
        <taxon>Rhodobacterales</taxon>
        <taxon>Roseobacteraceae</taxon>
        <taxon>Roseisalinus</taxon>
    </lineage>
</organism>
<keyword evidence="1 2" id="KW-0597">Phosphoprotein</keyword>
<dbReference type="PROSITE" id="PS50110">
    <property type="entry name" value="RESPONSE_REGULATORY"/>
    <property type="match status" value="1"/>
</dbReference>
<feature type="modified residue" description="4-aspartylphosphate" evidence="2">
    <location>
        <position position="57"/>
    </location>
</feature>